<sequence>MNQNFNNTEIPSRTWPEATRSTTNSPAVHGNSLYPRATIDPVQEDPMTPVDPSTQRGEAGTSELGPSNSDHFPEEL</sequence>
<name>A0A409X2B2_9AGAR</name>
<proteinExistence type="predicted"/>
<feature type="compositionally biased region" description="Polar residues" evidence="1">
    <location>
        <begin position="1"/>
        <end position="11"/>
    </location>
</feature>
<organism evidence="2 3">
    <name type="scientific">Panaeolus cyanescens</name>
    <dbReference type="NCBI Taxonomy" id="181874"/>
    <lineage>
        <taxon>Eukaryota</taxon>
        <taxon>Fungi</taxon>
        <taxon>Dikarya</taxon>
        <taxon>Basidiomycota</taxon>
        <taxon>Agaricomycotina</taxon>
        <taxon>Agaricomycetes</taxon>
        <taxon>Agaricomycetidae</taxon>
        <taxon>Agaricales</taxon>
        <taxon>Agaricineae</taxon>
        <taxon>Galeropsidaceae</taxon>
        <taxon>Panaeolus</taxon>
    </lineage>
</organism>
<comment type="caution">
    <text evidence="2">The sequence shown here is derived from an EMBL/GenBank/DDBJ whole genome shotgun (WGS) entry which is preliminary data.</text>
</comment>
<dbReference type="InParanoid" id="A0A409X2B2"/>
<keyword evidence="3" id="KW-1185">Reference proteome</keyword>
<dbReference type="EMBL" id="NHTK01004796">
    <property type="protein sequence ID" value="PPQ84892.1"/>
    <property type="molecule type" value="Genomic_DNA"/>
</dbReference>
<evidence type="ECO:0000256" key="1">
    <source>
        <dbReference type="SAM" id="MobiDB-lite"/>
    </source>
</evidence>
<evidence type="ECO:0000313" key="2">
    <source>
        <dbReference type="EMBL" id="PPQ84892.1"/>
    </source>
</evidence>
<reference evidence="2 3" key="1">
    <citation type="journal article" date="2018" name="Evol. Lett.">
        <title>Horizontal gene cluster transfer increased hallucinogenic mushroom diversity.</title>
        <authorList>
            <person name="Reynolds H.T."/>
            <person name="Vijayakumar V."/>
            <person name="Gluck-Thaler E."/>
            <person name="Korotkin H.B."/>
            <person name="Matheny P.B."/>
            <person name="Slot J.C."/>
        </authorList>
    </citation>
    <scope>NUCLEOTIDE SEQUENCE [LARGE SCALE GENOMIC DNA]</scope>
    <source>
        <strain evidence="2 3">2629</strain>
    </source>
</reference>
<dbReference type="AlphaFoldDB" id="A0A409X2B2"/>
<accession>A0A409X2B2</accession>
<dbReference type="Proteomes" id="UP000284842">
    <property type="component" value="Unassembled WGS sequence"/>
</dbReference>
<protein>
    <submittedName>
        <fullName evidence="2">Uncharacterized protein</fullName>
    </submittedName>
</protein>
<gene>
    <name evidence="2" type="ORF">CVT24_013032</name>
</gene>
<feature type="non-terminal residue" evidence="2">
    <location>
        <position position="76"/>
    </location>
</feature>
<feature type="region of interest" description="Disordered" evidence="1">
    <location>
        <begin position="1"/>
        <end position="76"/>
    </location>
</feature>
<evidence type="ECO:0000313" key="3">
    <source>
        <dbReference type="Proteomes" id="UP000284842"/>
    </source>
</evidence>